<evidence type="ECO:0000313" key="3">
    <source>
        <dbReference type="Proteomes" id="UP001595075"/>
    </source>
</evidence>
<dbReference type="Proteomes" id="UP001595075">
    <property type="component" value="Unassembled WGS sequence"/>
</dbReference>
<organism evidence="2 3">
    <name type="scientific">Oculimacula yallundae</name>
    <dbReference type="NCBI Taxonomy" id="86028"/>
    <lineage>
        <taxon>Eukaryota</taxon>
        <taxon>Fungi</taxon>
        <taxon>Dikarya</taxon>
        <taxon>Ascomycota</taxon>
        <taxon>Pezizomycotina</taxon>
        <taxon>Leotiomycetes</taxon>
        <taxon>Helotiales</taxon>
        <taxon>Ploettnerulaceae</taxon>
        <taxon>Oculimacula</taxon>
    </lineage>
</organism>
<evidence type="ECO:0000313" key="2">
    <source>
        <dbReference type="EMBL" id="KAL2071314.1"/>
    </source>
</evidence>
<feature type="compositionally biased region" description="Acidic residues" evidence="1">
    <location>
        <begin position="82"/>
        <end position="98"/>
    </location>
</feature>
<dbReference type="EMBL" id="JAZHXI010000005">
    <property type="protein sequence ID" value="KAL2071314.1"/>
    <property type="molecule type" value="Genomic_DNA"/>
</dbReference>
<keyword evidence="3" id="KW-1185">Reference proteome</keyword>
<comment type="caution">
    <text evidence="2">The sequence shown here is derived from an EMBL/GenBank/DDBJ whole genome shotgun (WGS) entry which is preliminary data.</text>
</comment>
<name>A0ABR4CQJ1_9HELO</name>
<accession>A0ABR4CQJ1</accession>
<feature type="region of interest" description="Disordered" evidence="1">
    <location>
        <begin position="1"/>
        <end position="37"/>
    </location>
</feature>
<feature type="compositionally biased region" description="Basic and acidic residues" evidence="1">
    <location>
        <begin position="14"/>
        <end position="25"/>
    </location>
</feature>
<protein>
    <submittedName>
        <fullName evidence="2">Uncharacterized protein</fullName>
    </submittedName>
</protein>
<feature type="region of interest" description="Disordered" evidence="1">
    <location>
        <begin position="76"/>
        <end position="98"/>
    </location>
</feature>
<reference evidence="2 3" key="1">
    <citation type="journal article" date="2024" name="Commun. Biol.">
        <title>Comparative genomic analysis of thermophilic fungi reveals convergent evolutionary adaptations and gene losses.</title>
        <authorList>
            <person name="Steindorff A.S."/>
            <person name="Aguilar-Pontes M.V."/>
            <person name="Robinson A.J."/>
            <person name="Andreopoulos B."/>
            <person name="LaButti K."/>
            <person name="Kuo A."/>
            <person name="Mondo S."/>
            <person name="Riley R."/>
            <person name="Otillar R."/>
            <person name="Haridas S."/>
            <person name="Lipzen A."/>
            <person name="Grimwood J."/>
            <person name="Schmutz J."/>
            <person name="Clum A."/>
            <person name="Reid I.D."/>
            <person name="Moisan M.C."/>
            <person name="Butler G."/>
            <person name="Nguyen T.T.M."/>
            <person name="Dewar K."/>
            <person name="Conant G."/>
            <person name="Drula E."/>
            <person name="Henrissat B."/>
            <person name="Hansel C."/>
            <person name="Singer S."/>
            <person name="Hutchinson M.I."/>
            <person name="de Vries R.P."/>
            <person name="Natvig D.O."/>
            <person name="Powell A.J."/>
            <person name="Tsang A."/>
            <person name="Grigoriev I.V."/>
        </authorList>
    </citation>
    <scope>NUCLEOTIDE SEQUENCE [LARGE SCALE GENOMIC DNA]</scope>
    <source>
        <strain evidence="2 3">CBS 494.80</strain>
    </source>
</reference>
<proteinExistence type="predicted"/>
<evidence type="ECO:0000256" key="1">
    <source>
        <dbReference type="SAM" id="MobiDB-lite"/>
    </source>
</evidence>
<sequence>MSQFMPPTLVADASIHDTVTRRESPWHSGMHGIERTQSNDARCRTGLLVLSSISSLIDSKARISCHRYTCSAFADKHPCSTESEDDDENSFDPEADLF</sequence>
<gene>
    <name evidence="2" type="ORF">VTL71DRAFT_12549</name>
</gene>